<feature type="domain" description="DUF5983" evidence="1">
    <location>
        <begin position="7"/>
        <end position="101"/>
    </location>
</feature>
<dbReference type="Proteomes" id="UP000538147">
    <property type="component" value="Unassembled WGS sequence"/>
</dbReference>
<dbReference type="RefSeq" id="WP_188945108.1">
    <property type="nucleotide sequence ID" value="NZ_BMOX01000004.1"/>
</dbReference>
<organism evidence="2 3">
    <name type="scientific">Polymorphobacter multimanifer</name>
    <dbReference type="NCBI Taxonomy" id="1070431"/>
    <lineage>
        <taxon>Bacteria</taxon>
        <taxon>Pseudomonadati</taxon>
        <taxon>Pseudomonadota</taxon>
        <taxon>Alphaproteobacteria</taxon>
        <taxon>Sphingomonadales</taxon>
        <taxon>Sphingosinicellaceae</taxon>
        <taxon>Polymorphobacter</taxon>
    </lineage>
</organism>
<dbReference type="EMBL" id="JACIIV010000021">
    <property type="protein sequence ID" value="MBB6228583.1"/>
    <property type="molecule type" value="Genomic_DNA"/>
</dbReference>
<proteinExistence type="predicted"/>
<evidence type="ECO:0000313" key="3">
    <source>
        <dbReference type="Proteomes" id="UP000538147"/>
    </source>
</evidence>
<dbReference type="AlphaFoldDB" id="A0A841LC72"/>
<name>A0A841LC72_9SPHN</name>
<accession>A0A841LC72</accession>
<dbReference type="Pfam" id="PF19419">
    <property type="entry name" value="DUF5983"/>
    <property type="match status" value="1"/>
</dbReference>
<dbReference type="InterPro" id="IPR046025">
    <property type="entry name" value="DUF5983"/>
</dbReference>
<sequence>MRISGLAVLSPRHLPPAELRTIERLIRSAPITDGRPAIDFHGIAVEAHRYGFFLNTALVLEDDRPVDVSDTLWAILEAAERQGCDWLLIDRDEPVCTELPLLS</sequence>
<gene>
    <name evidence="2" type="ORF">FHS79_002773</name>
</gene>
<evidence type="ECO:0000313" key="2">
    <source>
        <dbReference type="EMBL" id="MBB6228583.1"/>
    </source>
</evidence>
<keyword evidence="3" id="KW-1185">Reference proteome</keyword>
<reference evidence="2 3" key="1">
    <citation type="submission" date="2020-08" db="EMBL/GenBank/DDBJ databases">
        <title>Genomic Encyclopedia of Type Strains, Phase IV (KMG-IV): sequencing the most valuable type-strain genomes for metagenomic binning, comparative biology and taxonomic classification.</title>
        <authorList>
            <person name="Goeker M."/>
        </authorList>
    </citation>
    <scope>NUCLEOTIDE SEQUENCE [LARGE SCALE GENOMIC DNA]</scope>
    <source>
        <strain evidence="2 3">DSM 102189</strain>
    </source>
</reference>
<comment type="caution">
    <text evidence="2">The sequence shown here is derived from an EMBL/GenBank/DDBJ whole genome shotgun (WGS) entry which is preliminary data.</text>
</comment>
<protein>
    <recommendedName>
        <fullName evidence="1">DUF5983 domain-containing protein</fullName>
    </recommendedName>
</protein>
<evidence type="ECO:0000259" key="1">
    <source>
        <dbReference type="Pfam" id="PF19419"/>
    </source>
</evidence>